<evidence type="ECO:0000313" key="3">
    <source>
        <dbReference type="EMBL" id="JAI24270.1"/>
    </source>
</evidence>
<protein>
    <submittedName>
        <fullName evidence="3">Solute carrier organic anion transporter family member 2B1</fullName>
    </submittedName>
</protein>
<dbReference type="PANTHER" id="PTHR11388">
    <property type="entry name" value="ORGANIC ANION TRANSPORTER"/>
    <property type="match status" value="1"/>
</dbReference>
<dbReference type="GO" id="GO:0043252">
    <property type="term" value="P:sodium-independent organic anion transport"/>
    <property type="evidence" value="ECO:0007669"/>
    <property type="project" value="TreeGrafter"/>
</dbReference>
<dbReference type="OrthoDB" id="5062115at2759"/>
<dbReference type="AlphaFoldDB" id="A0A0K8UD47"/>
<sequence length="160" mass="18341">MVQLMDDKLKTDARKDSAVELNLLTETRFEAPIEECTQEQPRSAEETTDSNKREIDAVERDMPLTDDVRCGFWFFKGTFFQRFANQTTYVILYGLVGFVLSMTYAYFNGTLTTLEKRFKIPSKNTGIISIGNNLTQMSVSAMLSYYASKGHRPRWIGFGE</sequence>
<dbReference type="InterPro" id="IPR004156">
    <property type="entry name" value="OATP"/>
</dbReference>
<accession>A0A0K8UD47</accession>
<dbReference type="PANTHER" id="PTHR11388:SF76">
    <property type="entry name" value="SOLUTE CARRIER ORGANIC ANION TRANSPORTER FAMILY MEMBER"/>
    <property type="match status" value="1"/>
</dbReference>
<reference evidence="3" key="1">
    <citation type="submission" date="2015-06" db="EMBL/GenBank/DDBJ databases">
        <authorList>
            <person name="Hoefler B.C."/>
            <person name="Straight P.D."/>
        </authorList>
    </citation>
    <scope>NUCLEOTIDE SEQUENCE</scope>
</reference>
<dbReference type="GO" id="GO:0016323">
    <property type="term" value="C:basolateral plasma membrane"/>
    <property type="evidence" value="ECO:0007669"/>
    <property type="project" value="TreeGrafter"/>
</dbReference>
<dbReference type="EMBL" id="GDHF01028044">
    <property type="protein sequence ID" value="JAI24270.1"/>
    <property type="molecule type" value="Transcribed_RNA"/>
</dbReference>
<gene>
    <name evidence="3" type="primary">Slco2b1_2</name>
    <name evidence="3" type="ORF">c0_g1_i6</name>
</gene>
<keyword evidence="2" id="KW-0472">Membrane</keyword>
<feature type="region of interest" description="Disordered" evidence="1">
    <location>
        <begin position="34"/>
        <end position="55"/>
    </location>
</feature>
<keyword evidence="2" id="KW-0812">Transmembrane</keyword>
<evidence type="ECO:0000256" key="1">
    <source>
        <dbReference type="SAM" id="MobiDB-lite"/>
    </source>
</evidence>
<evidence type="ECO:0000256" key="2">
    <source>
        <dbReference type="SAM" id="Phobius"/>
    </source>
</evidence>
<keyword evidence="2" id="KW-1133">Transmembrane helix</keyword>
<name>A0A0K8UD47_BACLA</name>
<dbReference type="Pfam" id="PF03137">
    <property type="entry name" value="OATP"/>
    <property type="match status" value="1"/>
</dbReference>
<organism evidence="3">
    <name type="scientific">Bactrocera latifrons</name>
    <name type="common">Malaysian fruit fly</name>
    <name type="synonym">Chaetodacus latifrons</name>
    <dbReference type="NCBI Taxonomy" id="174628"/>
    <lineage>
        <taxon>Eukaryota</taxon>
        <taxon>Metazoa</taxon>
        <taxon>Ecdysozoa</taxon>
        <taxon>Arthropoda</taxon>
        <taxon>Hexapoda</taxon>
        <taxon>Insecta</taxon>
        <taxon>Pterygota</taxon>
        <taxon>Neoptera</taxon>
        <taxon>Endopterygota</taxon>
        <taxon>Diptera</taxon>
        <taxon>Brachycera</taxon>
        <taxon>Muscomorpha</taxon>
        <taxon>Tephritoidea</taxon>
        <taxon>Tephritidae</taxon>
        <taxon>Bactrocera</taxon>
        <taxon>Bactrocera</taxon>
    </lineage>
</organism>
<proteinExistence type="predicted"/>
<feature type="transmembrane region" description="Helical" evidence="2">
    <location>
        <begin position="127"/>
        <end position="147"/>
    </location>
</feature>
<feature type="compositionally biased region" description="Basic and acidic residues" evidence="1">
    <location>
        <begin position="42"/>
        <end position="55"/>
    </location>
</feature>
<dbReference type="GO" id="GO:0015347">
    <property type="term" value="F:sodium-independent organic anion transmembrane transporter activity"/>
    <property type="evidence" value="ECO:0007669"/>
    <property type="project" value="TreeGrafter"/>
</dbReference>
<feature type="transmembrane region" description="Helical" evidence="2">
    <location>
        <begin position="89"/>
        <end position="107"/>
    </location>
</feature>